<organism evidence="3 4">
    <name type="scientific">Aquamicrobium aerolatum DSM 21857</name>
    <dbReference type="NCBI Taxonomy" id="1121003"/>
    <lineage>
        <taxon>Bacteria</taxon>
        <taxon>Pseudomonadati</taxon>
        <taxon>Pseudomonadota</taxon>
        <taxon>Alphaproteobacteria</taxon>
        <taxon>Hyphomicrobiales</taxon>
        <taxon>Phyllobacteriaceae</taxon>
        <taxon>Aerobium</taxon>
    </lineage>
</organism>
<dbReference type="OrthoDB" id="9786516at2"/>
<dbReference type="Gene3D" id="3.30.2400.10">
    <property type="entry name" value="Major capsid protein gp5"/>
    <property type="match status" value="1"/>
</dbReference>
<dbReference type="RefSeq" id="WP_091524559.1">
    <property type="nucleotide sequence ID" value="NZ_FORF01000027.1"/>
</dbReference>
<dbReference type="STRING" id="1121003.SAMN03080618_03278"/>
<dbReference type="SUPFAM" id="SSF56563">
    <property type="entry name" value="Major capsid protein gp5"/>
    <property type="match status" value="1"/>
</dbReference>
<accession>A0A1I3S6G4</accession>
<dbReference type="InterPro" id="IPR054612">
    <property type="entry name" value="Phage_capsid-like_C"/>
</dbReference>
<dbReference type="InterPro" id="IPR024455">
    <property type="entry name" value="Phage_capsid"/>
</dbReference>
<evidence type="ECO:0000313" key="3">
    <source>
        <dbReference type="EMBL" id="SFJ54423.1"/>
    </source>
</evidence>
<evidence type="ECO:0000313" key="4">
    <source>
        <dbReference type="Proteomes" id="UP000242763"/>
    </source>
</evidence>
<evidence type="ECO:0000256" key="1">
    <source>
        <dbReference type="ARBA" id="ARBA00004328"/>
    </source>
</evidence>
<gene>
    <name evidence="3" type="ORF">SAMN03080618_03278</name>
</gene>
<proteinExistence type="predicted"/>
<dbReference type="Pfam" id="PF05065">
    <property type="entry name" value="Phage_capsid"/>
    <property type="match status" value="1"/>
</dbReference>
<dbReference type="Proteomes" id="UP000242763">
    <property type="component" value="Unassembled WGS sequence"/>
</dbReference>
<comment type="subcellular location">
    <subcellularLocation>
        <location evidence="1">Virion</location>
    </subcellularLocation>
</comment>
<name>A0A1I3S6G4_9HYPH</name>
<keyword evidence="4" id="KW-1185">Reference proteome</keyword>
<protein>
    <submittedName>
        <fullName evidence="3">Phage major capsid protein, HK97 family</fullName>
    </submittedName>
</protein>
<dbReference type="EMBL" id="FORF01000027">
    <property type="protein sequence ID" value="SFJ54423.1"/>
    <property type="molecule type" value="Genomic_DNA"/>
</dbReference>
<dbReference type="AlphaFoldDB" id="A0A1I3S6G4"/>
<feature type="domain" description="Phage capsid-like C-terminal" evidence="2">
    <location>
        <begin position="137"/>
        <end position="425"/>
    </location>
</feature>
<reference evidence="4" key="1">
    <citation type="submission" date="2016-10" db="EMBL/GenBank/DDBJ databases">
        <authorList>
            <person name="Varghese N."/>
            <person name="Submissions S."/>
        </authorList>
    </citation>
    <scope>NUCLEOTIDE SEQUENCE [LARGE SCALE GENOMIC DNA]</scope>
    <source>
        <strain evidence="4">DSM 21857</strain>
    </source>
</reference>
<evidence type="ECO:0000259" key="2">
    <source>
        <dbReference type="Pfam" id="PF05065"/>
    </source>
</evidence>
<sequence length="428" mass="45734">MGIELNTGGRGPVRGIVGVRADSGNATKILAELQKTFEDFKVERDKELADIKAGMADVVQTEKVDRINAEVTKLTKDIDTVNAAMAAIRVGGVGNDQDPDKAEHAQAFDHFFRRGVDAGLRDLEVKAKLTTQSDPDGGYLVPEETEAGIDRVLGTVSTIRSLARTISISTNTYKKLVNMGGATSGWVGEEQDRPGTATPTLREIAINTGEIYAMPGATQTSLDDARIDLASWLADEVSIEFAEQEGAAFAHGDGINKPRGILAYDKVANASYAWGKLGFIASGKADGFVAATTSASPADALIDLYYALKSGYRNGASWLMSDATMNTVRKFKDAEGAYIWAPPSGAAEVATILGKPVYTDDNMPAVAAGEFPVAFGDFGRSYLIVDRIGIRVLRDPFTSKPNVLFYTTKRVGGGIVNFEAMKLLKIST</sequence>
<dbReference type="NCBIfam" id="TIGR01554">
    <property type="entry name" value="major_cap_HK97"/>
    <property type="match status" value="1"/>
</dbReference>
<dbReference type="Gene3D" id="3.30.2320.10">
    <property type="entry name" value="hypothetical protein PF0899 domain"/>
    <property type="match status" value="1"/>
</dbReference>